<dbReference type="PROSITE" id="PS50157">
    <property type="entry name" value="ZINC_FINGER_C2H2_2"/>
    <property type="match status" value="1"/>
</dbReference>
<evidence type="ECO:0000259" key="10">
    <source>
        <dbReference type="PROSITE" id="PS50157"/>
    </source>
</evidence>
<dbReference type="AlphaFoldDB" id="A0A9W7M4I9"/>
<feature type="region of interest" description="Disordered" evidence="9">
    <location>
        <begin position="112"/>
        <end position="146"/>
    </location>
</feature>
<dbReference type="InterPro" id="IPR041661">
    <property type="entry name" value="ZN622/Rei1/Reh1_Znf-C2H2"/>
</dbReference>
<evidence type="ECO:0000256" key="1">
    <source>
        <dbReference type="ARBA" id="ARBA00004496"/>
    </source>
</evidence>
<proteinExistence type="inferred from homology"/>
<organism evidence="11 12">
    <name type="scientific">Hibiscus trionum</name>
    <name type="common">Flower of an hour</name>
    <dbReference type="NCBI Taxonomy" id="183268"/>
    <lineage>
        <taxon>Eukaryota</taxon>
        <taxon>Viridiplantae</taxon>
        <taxon>Streptophyta</taxon>
        <taxon>Embryophyta</taxon>
        <taxon>Tracheophyta</taxon>
        <taxon>Spermatophyta</taxon>
        <taxon>Magnoliopsida</taxon>
        <taxon>eudicotyledons</taxon>
        <taxon>Gunneridae</taxon>
        <taxon>Pentapetalae</taxon>
        <taxon>rosids</taxon>
        <taxon>malvids</taxon>
        <taxon>Malvales</taxon>
        <taxon>Malvaceae</taxon>
        <taxon>Malvoideae</taxon>
        <taxon>Hibiscus</taxon>
    </lineage>
</organism>
<accession>A0A9W7M4I9</accession>
<comment type="caution">
    <text evidence="11">The sequence shown here is derived from an EMBL/GenBank/DDBJ whole genome shotgun (WGS) entry which is preliminary data.</text>
</comment>
<dbReference type="InterPro" id="IPR040025">
    <property type="entry name" value="Znf622/Rei1/Reh1"/>
</dbReference>
<comment type="subcellular location">
    <subcellularLocation>
        <location evidence="1">Cytoplasm</location>
    </subcellularLocation>
</comment>
<keyword evidence="2" id="KW-0963">Cytoplasm</keyword>
<keyword evidence="5" id="KW-0677">Repeat</keyword>
<dbReference type="Pfam" id="PF12874">
    <property type="entry name" value="zf-met"/>
    <property type="match status" value="1"/>
</dbReference>
<dbReference type="GO" id="GO:0042273">
    <property type="term" value="P:ribosomal large subunit biogenesis"/>
    <property type="evidence" value="ECO:0007669"/>
    <property type="project" value="TreeGrafter"/>
</dbReference>
<evidence type="ECO:0000313" key="12">
    <source>
        <dbReference type="Proteomes" id="UP001165190"/>
    </source>
</evidence>
<evidence type="ECO:0000256" key="6">
    <source>
        <dbReference type="ARBA" id="ARBA00022833"/>
    </source>
</evidence>
<name>A0A9W7M4I9_HIBTR</name>
<evidence type="ECO:0000256" key="3">
    <source>
        <dbReference type="ARBA" id="ARBA00022517"/>
    </source>
</evidence>
<dbReference type="SMART" id="SM00355">
    <property type="entry name" value="ZnF_C2H2"/>
    <property type="match status" value="3"/>
</dbReference>
<keyword evidence="3" id="KW-0690">Ribosome biogenesis</keyword>
<keyword evidence="8" id="KW-0863">Zinc-finger</keyword>
<protein>
    <submittedName>
        <fullName evidence="11">REI1-LIKE 1</fullName>
    </submittedName>
</protein>
<dbReference type="PROSITE" id="PS00028">
    <property type="entry name" value="ZINC_FINGER_C2H2_1"/>
    <property type="match status" value="2"/>
</dbReference>
<evidence type="ECO:0000313" key="11">
    <source>
        <dbReference type="EMBL" id="GMI89522.1"/>
    </source>
</evidence>
<dbReference type="Proteomes" id="UP001165190">
    <property type="component" value="Unassembled WGS sequence"/>
</dbReference>
<keyword evidence="4" id="KW-0479">Metal-binding</keyword>
<evidence type="ECO:0000256" key="5">
    <source>
        <dbReference type="ARBA" id="ARBA00022737"/>
    </source>
</evidence>
<feature type="compositionally biased region" description="Acidic residues" evidence="9">
    <location>
        <begin position="127"/>
        <end position="146"/>
    </location>
</feature>
<sequence length="389" mass="44414">MPGLTCNPCNREFIDEAEQKLHYKSDWHRYNLMRKVAGVPGVTEALFLARQSAVTREKDKENETPMLYTCGLCGKGYRSSKAYSQHLKSRAHITQASRATNQPEEEKAIIKPLIRRADKPPQPKDTNDDDEWVEVDPDDCLTGDEVDPDYGEETKQQELDPRCCFMCDVNHDTVESCMDHMHKFHGFFIPDVEYLKNPEGLLIYLGLKVKRDFICLYCNEWCHPYTSLEAVRKHMAAKGHCKVHYGDGDEDEEAELEEFYDYSSSYVDDCGNQLVAVGEKGNNVEFGGGSELILTRKSDVRTMTKTLGSREYLRYYRQSPRPSPANNMAITAALASRYRSMGLPTVQSREQILRMKTVKAMNRSGVEAMRTKVGMKNNVNQNLSKNVPY</sequence>
<dbReference type="InterPro" id="IPR036236">
    <property type="entry name" value="Znf_C2H2_sf"/>
</dbReference>
<dbReference type="EMBL" id="BSYR01000022">
    <property type="protein sequence ID" value="GMI89522.1"/>
    <property type="molecule type" value="Genomic_DNA"/>
</dbReference>
<dbReference type="Pfam" id="PF12756">
    <property type="entry name" value="zf-C2H2_2"/>
    <property type="match status" value="1"/>
</dbReference>
<gene>
    <name evidence="11" type="ORF">HRI_002621500</name>
</gene>
<feature type="compositionally biased region" description="Basic and acidic residues" evidence="9">
    <location>
        <begin position="112"/>
        <end position="126"/>
    </location>
</feature>
<dbReference type="InterPro" id="IPR013087">
    <property type="entry name" value="Znf_C2H2_type"/>
</dbReference>
<keyword evidence="6" id="KW-0862">Zinc</keyword>
<dbReference type="GO" id="GO:0030687">
    <property type="term" value="C:preribosome, large subunit precursor"/>
    <property type="evidence" value="ECO:0007669"/>
    <property type="project" value="TreeGrafter"/>
</dbReference>
<dbReference type="PANTHER" id="PTHR13182">
    <property type="entry name" value="ZINC FINGER PROTEIN 622"/>
    <property type="match status" value="1"/>
</dbReference>
<comment type="similarity">
    <text evidence="7">Belongs to the REI1 family.</text>
</comment>
<evidence type="ECO:0000256" key="9">
    <source>
        <dbReference type="SAM" id="MobiDB-lite"/>
    </source>
</evidence>
<dbReference type="GO" id="GO:0005737">
    <property type="term" value="C:cytoplasm"/>
    <property type="evidence" value="ECO:0007669"/>
    <property type="project" value="UniProtKB-SubCell"/>
</dbReference>
<evidence type="ECO:0000256" key="7">
    <source>
        <dbReference type="ARBA" id="ARBA00034126"/>
    </source>
</evidence>
<evidence type="ECO:0000256" key="8">
    <source>
        <dbReference type="PROSITE-ProRule" id="PRU00042"/>
    </source>
</evidence>
<evidence type="ECO:0000256" key="4">
    <source>
        <dbReference type="ARBA" id="ARBA00022723"/>
    </source>
</evidence>
<dbReference type="PANTHER" id="PTHR13182:SF8">
    <property type="entry name" value="CYTOPLASMIC 60S SUBUNIT BIOGENESIS FACTOR ZNF622"/>
    <property type="match status" value="1"/>
</dbReference>
<dbReference type="GO" id="GO:0008270">
    <property type="term" value="F:zinc ion binding"/>
    <property type="evidence" value="ECO:0007669"/>
    <property type="project" value="UniProtKB-KW"/>
</dbReference>
<dbReference type="InterPro" id="IPR003604">
    <property type="entry name" value="Matrin/U1-like-C_Znf_C2H2"/>
</dbReference>
<feature type="domain" description="C2H2-type" evidence="10">
    <location>
        <begin position="68"/>
        <end position="97"/>
    </location>
</feature>
<reference evidence="11" key="1">
    <citation type="submission" date="2023-05" db="EMBL/GenBank/DDBJ databases">
        <title>Genome and transcriptome analyses reveal genes involved in the formation of fine ridges on petal epidermal cells in Hibiscus trionum.</title>
        <authorList>
            <person name="Koshimizu S."/>
            <person name="Masuda S."/>
            <person name="Ishii T."/>
            <person name="Shirasu K."/>
            <person name="Hoshino A."/>
            <person name="Arita M."/>
        </authorList>
    </citation>
    <scope>NUCLEOTIDE SEQUENCE</scope>
    <source>
        <strain evidence="11">Hamamatsu line</strain>
    </source>
</reference>
<dbReference type="SUPFAM" id="SSF57667">
    <property type="entry name" value="beta-beta-alpha zinc fingers"/>
    <property type="match status" value="2"/>
</dbReference>
<dbReference type="GO" id="GO:0003676">
    <property type="term" value="F:nucleic acid binding"/>
    <property type="evidence" value="ECO:0007669"/>
    <property type="project" value="InterPro"/>
</dbReference>
<dbReference type="SMART" id="SM00451">
    <property type="entry name" value="ZnF_U1"/>
    <property type="match status" value="2"/>
</dbReference>
<dbReference type="OrthoDB" id="19329at2759"/>
<keyword evidence="12" id="KW-1185">Reference proteome</keyword>
<evidence type="ECO:0000256" key="2">
    <source>
        <dbReference type="ARBA" id="ARBA00022490"/>
    </source>
</evidence>